<evidence type="ECO:0000256" key="2">
    <source>
        <dbReference type="ARBA" id="ARBA00022448"/>
    </source>
</evidence>
<dbReference type="AlphaFoldDB" id="A0A2M4CW27"/>
<evidence type="ECO:0000259" key="9">
    <source>
        <dbReference type="Pfam" id="PF03520"/>
    </source>
</evidence>
<dbReference type="InterPro" id="IPR013821">
    <property type="entry name" value="K_chnl_volt-dep_KCNQ_C"/>
</dbReference>
<dbReference type="PANTHER" id="PTHR47735:SF9">
    <property type="entry name" value="POTASSIUM VOLTAGE-GATED CHANNEL SUBFAMILY KQT MEMBER 4-LIKE ISOFORM X1"/>
    <property type="match status" value="1"/>
</dbReference>
<feature type="domain" description="Potassium channel voltage dependent KCNQ C-terminal" evidence="9">
    <location>
        <begin position="65"/>
        <end position="188"/>
    </location>
</feature>
<dbReference type="EMBL" id="GGFL01005233">
    <property type="protein sequence ID" value="MBW69411.1"/>
    <property type="molecule type" value="Transcribed_RNA"/>
</dbReference>
<feature type="compositionally biased region" description="Polar residues" evidence="8">
    <location>
        <begin position="194"/>
        <end position="204"/>
    </location>
</feature>
<evidence type="ECO:0000256" key="7">
    <source>
        <dbReference type="ARBA" id="ARBA00034430"/>
    </source>
</evidence>
<name>A0A2M4CW27_ANODA</name>
<evidence type="ECO:0000256" key="8">
    <source>
        <dbReference type="SAM" id="MobiDB-lite"/>
    </source>
</evidence>
<keyword evidence="6 10" id="KW-0407">Ion channel</keyword>
<dbReference type="Gene3D" id="6.10.140.1910">
    <property type="match status" value="1"/>
</dbReference>
<comment type="catalytic activity">
    <reaction evidence="7">
        <text>K(+)(in) = K(+)(out)</text>
        <dbReference type="Rhea" id="RHEA:29463"/>
        <dbReference type="ChEBI" id="CHEBI:29103"/>
    </reaction>
</comment>
<dbReference type="GO" id="GO:0005249">
    <property type="term" value="F:voltage-gated potassium channel activity"/>
    <property type="evidence" value="ECO:0007669"/>
    <property type="project" value="InterPro"/>
</dbReference>
<comment type="subcellular location">
    <subcellularLocation>
        <location evidence="1">Cell membrane</location>
        <topology evidence="1">Multi-pass membrane protein</topology>
    </subcellularLocation>
</comment>
<dbReference type="Pfam" id="PF03520">
    <property type="entry name" value="KCNQ_channel"/>
    <property type="match status" value="1"/>
</dbReference>
<dbReference type="VEuPathDB" id="VectorBase:ADAR2_001658"/>
<accession>A0A2M4CW27</accession>
<feature type="compositionally biased region" description="Polar residues" evidence="8">
    <location>
        <begin position="1"/>
        <end position="10"/>
    </location>
</feature>
<dbReference type="VEuPathDB" id="VectorBase:ADAC005777"/>
<keyword evidence="3" id="KW-0472">Membrane</keyword>
<feature type="region of interest" description="Disordered" evidence="8">
    <location>
        <begin position="164"/>
        <end position="204"/>
    </location>
</feature>
<evidence type="ECO:0000256" key="3">
    <source>
        <dbReference type="ARBA" id="ARBA00022475"/>
    </source>
</evidence>
<keyword evidence="5" id="KW-0406">Ion transport</keyword>
<reference evidence="10" key="1">
    <citation type="submission" date="2018-01" db="EMBL/GenBank/DDBJ databases">
        <title>An insight into the sialome of Amazonian anophelines.</title>
        <authorList>
            <person name="Ribeiro J.M."/>
            <person name="Scarpassa V."/>
            <person name="Calvo E."/>
        </authorList>
    </citation>
    <scope>NUCLEOTIDE SEQUENCE</scope>
</reference>
<keyword evidence="4" id="KW-0630">Potassium</keyword>
<dbReference type="PANTHER" id="PTHR47735">
    <property type="entry name" value="POTASSIUM VOLTAGE-GATED CHANNEL SUBFAMILY KQT MEMBER 4"/>
    <property type="match status" value="1"/>
</dbReference>
<evidence type="ECO:0000256" key="1">
    <source>
        <dbReference type="ARBA" id="ARBA00004651"/>
    </source>
</evidence>
<evidence type="ECO:0000256" key="4">
    <source>
        <dbReference type="ARBA" id="ARBA00022958"/>
    </source>
</evidence>
<proteinExistence type="predicted"/>
<feature type="compositionally biased region" description="Low complexity" evidence="8">
    <location>
        <begin position="39"/>
        <end position="48"/>
    </location>
</feature>
<keyword evidence="3" id="KW-1003">Cell membrane</keyword>
<protein>
    <submittedName>
        <fullName evidence="10">Putative potassium channel kcnq</fullName>
    </submittedName>
</protein>
<evidence type="ECO:0000313" key="10">
    <source>
        <dbReference type="EMBL" id="MBW69411.1"/>
    </source>
</evidence>
<evidence type="ECO:0000256" key="5">
    <source>
        <dbReference type="ARBA" id="ARBA00023065"/>
    </source>
</evidence>
<organism evidence="10">
    <name type="scientific">Anopheles darlingi</name>
    <name type="common">Mosquito</name>
    <dbReference type="NCBI Taxonomy" id="43151"/>
    <lineage>
        <taxon>Eukaryota</taxon>
        <taxon>Metazoa</taxon>
        <taxon>Ecdysozoa</taxon>
        <taxon>Arthropoda</taxon>
        <taxon>Hexapoda</taxon>
        <taxon>Insecta</taxon>
        <taxon>Pterygota</taxon>
        <taxon>Neoptera</taxon>
        <taxon>Endopterygota</taxon>
        <taxon>Diptera</taxon>
        <taxon>Nematocera</taxon>
        <taxon>Culicoidea</taxon>
        <taxon>Culicidae</taxon>
        <taxon>Anophelinae</taxon>
        <taxon>Anopheles</taxon>
    </lineage>
</organism>
<dbReference type="InterPro" id="IPR003937">
    <property type="entry name" value="K_chnl_volt-dep_KCNQ"/>
</dbReference>
<sequence>MTDINASSENLGAIELEGYNGGQEGLLEELQEEEEEQQHQQQHQQQQQRRQEQEQQQRYRIARFRTPFESLFRVKSASSAIAAAAAATTVSRYAADEDEEPRCVQLTNQHKGAIRFIRKMKYFVARRKFKEALKPYDVKDVMEQYAAGHVDLLGRVKNVQTRYSHPHFPIQPVTNEKKKKKTPRPPTTDREISYNVSSNKPPFH</sequence>
<dbReference type="GO" id="GO:0008076">
    <property type="term" value="C:voltage-gated potassium channel complex"/>
    <property type="evidence" value="ECO:0007669"/>
    <property type="project" value="TreeGrafter"/>
</dbReference>
<evidence type="ECO:0000256" key="6">
    <source>
        <dbReference type="ARBA" id="ARBA00023303"/>
    </source>
</evidence>
<feature type="region of interest" description="Disordered" evidence="8">
    <location>
        <begin position="1"/>
        <end position="57"/>
    </location>
</feature>
<keyword evidence="2" id="KW-0813">Transport</keyword>
<feature type="compositionally biased region" description="Acidic residues" evidence="8">
    <location>
        <begin position="26"/>
        <end position="36"/>
    </location>
</feature>